<dbReference type="Proteomes" id="UP001597280">
    <property type="component" value="Unassembled WGS sequence"/>
</dbReference>
<evidence type="ECO:0000259" key="2">
    <source>
        <dbReference type="Pfam" id="PF03807"/>
    </source>
</evidence>
<dbReference type="SUPFAM" id="SSF51735">
    <property type="entry name" value="NAD(P)-binding Rossmann-fold domains"/>
    <property type="match status" value="1"/>
</dbReference>
<dbReference type="EMBL" id="JBHUFL010000002">
    <property type="protein sequence ID" value="MFD1834740.1"/>
    <property type="molecule type" value="Genomic_DNA"/>
</dbReference>
<evidence type="ECO:0000313" key="3">
    <source>
        <dbReference type="EMBL" id="MFD1834740.1"/>
    </source>
</evidence>
<keyword evidence="1" id="KW-0560">Oxidoreductase</keyword>
<evidence type="ECO:0000313" key="4">
    <source>
        <dbReference type="Proteomes" id="UP001597280"/>
    </source>
</evidence>
<comment type="caution">
    <text evidence="3">The sequence shown here is derived from an EMBL/GenBank/DDBJ whole genome shotgun (WGS) entry which is preliminary data.</text>
</comment>
<reference evidence="4" key="1">
    <citation type="journal article" date="2019" name="Int. J. Syst. Evol. Microbiol.">
        <title>The Global Catalogue of Microorganisms (GCM) 10K type strain sequencing project: providing services to taxonomists for standard genome sequencing and annotation.</title>
        <authorList>
            <consortium name="The Broad Institute Genomics Platform"/>
            <consortium name="The Broad Institute Genome Sequencing Center for Infectious Disease"/>
            <person name="Wu L."/>
            <person name="Ma J."/>
        </authorList>
    </citation>
    <scope>NUCLEOTIDE SEQUENCE [LARGE SCALE GENOMIC DNA]</scope>
    <source>
        <strain evidence="4">JCM 11650</strain>
    </source>
</reference>
<keyword evidence="4" id="KW-1185">Reference proteome</keyword>
<name>A0ABW4PX54_9MICO</name>
<accession>A0ABW4PX54</accession>
<dbReference type="PANTHER" id="PTHR14239">
    <property type="entry name" value="DUDULIN-RELATED"/>
    <property type="match status" value="1"/>
</dbReference>
<protein>
    <submittedName>
        <fullName evidence="3">NADPH-dependent F420 reductase</fullName>
    </submittedName>
</protein>
<evidence type="ECO:0000256" key="1">
    <source>
        <dbReference type="ARBA" id="ARBA00023002"/>
    </source>
</evidence>
<feature type="domain" description="Pyrroline-5-carboxylate reductase catalytic N-terminal" evidence="2">
    <location>
        <begin position="13"/>
        <end position="102"/>
    </location>
</feature>
<dbReference type="Gene3D" id="3.40.50.720">
    <property type="entry name" value="NAD(P)-binding Rossmann-like Domain"/>
    <property type="match status" value="1"/>
</dbReference>
<proteinExistence type="predicted"/>
<sequence>MSNDPASPAPQRRLAILGAGKIGTVLARHAVAAGHDVRIAGSGDPERIAMIVRFLAPGARPLAARDAISGADLVVLALPLGKLPAVPADALAGMLVVDAMNHWWETDGHQEEHEHAGASTSEAVQARLPGARVVKAFNHMGYHDLADLALPRGAADRRGIAVAGPEAEAAEVAALVDELGFDPVVIGPLRAGVALQPYTEAFGAAVPAAELRTIVDRFPDTARGREVMAALASA</sequence>
<organism evidence="3 4">
    <name type="scientific">Brachybacterium rhamnosum</name>
    <dbReference type="NCBI Taxonomy" id="173361"/>
    <lineage>
        <taxon>Bacteria</taxon>
        <taxon>Bacillati</taxon>
        <taxon>Actinomycetota</taxon>
        <taxon>Actinomycetes</taxon>
        <taxon>Micrococcales</taxon>
        <taxon>Dermabacteraceae</taxon>
        <taxon>Brachybacterium</taxon>
    </lineage>
</organism>
<gene>
    <name evidence="3" type="ORF">ACFSDA_06580</name>
</gene>
<dbReference type="InterPro" id="IPR036291">
    <property type="entry name" value="NAD(P)-bd_dom_sf"/>
</dbReference>
<dbReference type="RefSeq" id="WP_343903965.1">
    <property type="nucleotide sequence ID" value="NZ_BAAAIS010000002.1"/>
</dbReference>
<dbReference type="Pfam" id="PF03807">
    <property type="entry name" value="F420_oxidored"/>
    <property type="match status" value="1"/>
</dbReference>
<dbReference type="InterPro" id="IPR051267">
    <property type="entry name" value="STEAP_metalloreductase"/>
</dbReference>
<dbReference type="InterPro" id="IPR028939">
    <property type="entry name" value="P5C_Rdtase_cat_N"/>
</dbReference>